<name>A0A261RXS9_9BORD</name>
<dbReference type="RefSeq" id="WP_094828312.1">
    <property type="nucleotide sequence ID" value="NZ_NEVL01000005.1"/>
</dbReference>
<dbReference type="OrthoDB" id="8641729at2"/>
<feature type="transmembrane region" description="Helical" evidence="1">
    <location>
        <begin position="12"/>
        <end position="35"/>
    </location>
</feature>
<reference evidence="2 3" key="1">
    <citation type="submission" date="2017-05" db="EMBL/GenBank/DDBJ databases">
        <title>Complete and WGS of Bordetella genogroups.</title>
        <authorList>
            <person name="Spilker T."/>
            <person name="LiPuma J."/>
        </authorList>
    </citation>
    <scope>NUCLEOTIDE SEQUENCE [LARGE SCALE GENOMIC DNA]</scope>
    <source>
        <strain evidence="2 3">AU17610</strain>
    </source>
</reference>
<gene>
    <name evidence="2" type="ORF">CEG14_20735</name>
</gene>
<proteinExistence type="predicted"/>
<dbReference type="Proteomes" id="UP000217005">
    <property type="component" value="Unassembled WGS sequence"/>
</dbReference>
<feature type="transmembrane region" description="Helical" evidence="1">
    <location>
        <begin position="47"/>
        <end position="68"/>
    </location>
</feature>
<accession>A0A261RXS9</accession>
<organism evidence="2 3">
    <name type="scientific">Bordetella genomosp. 1</name>
    <dbReference type="NCBI Taxonomy" id="1395607"/>
    <lineage>
        <taxon>Bacteria</taxon>
        <taxon>Pseudomonadati</taxon>
        <taxon>Pseudomonadota</taxon>
        <taxon>Betaproteobacteria</taxon>
        <taxon>Burkholderiales</taxon>
        <taxon>Alcaligenaceae</taxon>
        <taxon>Bordetella</taxon>
    </lineage>
</organism>
<keyword evidence="1" id="KW-1133">Transmembrane helix</keyword>
<comment type="caution">
    <text evidence="2">The sequence shown here is derived from an EMBL/GenBank/DDBJ whole genome shotgun (WGS) entry which is preliminary data.</text>
</comment>
<evidence type="ECO:0000313" key="3">
    <source>
        <dbReference type="Proteomes" id="UP000217005"/>
    </source>
</evidence>
<keyword evidence="1" id="KW-0472">Membrane</keyword>
<dbReference type="AlphaFoldDB" id="A0A261RXS9"/>
<sequence length="368" mass="38561">MIPVAFPSGYFYLTVLVSFLAGVALVGWLAVLAFSGGARAAFGRRRVLCGLLMLALGVAAAFDVWLYVGVKQIERKYAAQEAALQLTLDAPRTLGGIAMPAGTRLRLERAGHPESYVTAAFPAPVGVRGVPAASLSRNVQVQRNDAYAVTGTHAEEVVLRGAGTHEIDGWRCDLAEGITLETDADEAPAGLRRCKLGPGNDAIAGLPAGAALIATHGTLYGDGFRADDVWRIDVDTGHVLTLRGLALDGLSIYLDAARRLVRIDDGALVCPLALGEMRYPAGTRVRTAGRVGDDPAAWLFSPWDEAGAERAGHDTVPEGMSVLQGADGAVRGLYRNEEVGVVRFMTLIVDGAAPAPTRAPCPAGAAAR</sequence>
<dbReference type="EMBL" id="NEVL01000005">
    <property type="protein sequence ID" value="OZI29073.1"/>
    <property type="molecule type" value="Genomic_DNA"/>
</dbReference>
<protein>
    <submittedName>
        <fullName evidence="2">Uncharacterized protein</fullName>
    </submittedName>
</protein>
<keyword evidence="1" id="KW-0812">Transmembrane</keyword>
<evidence type="ECO:0000313" key="2">
    <source>
        <dbReference type="EMBL" id="OZI29073.1"/>
    </source>
</evidence>
<evidence type="ECO:0000256" key="1">
    <source>
        <dbReference type="SAM" id="Phobius"/>
    </source>
</evidence>